<comment type="similarity">
    <text evidence="1">Belongs to the NmrA-type oxidoreductase family. Isoflavone reductase subfamily.</text>
</comment>
<evidence type="ECO:0000256" key="2">
    <source>
        <dbReference type="ARBA" id="ARBA00022857"/>
    </source>
</evidence>
<feature type="domain" description="NmrA-like" evidence="4">
    <location>
        <begin position="3"/>
        <end position="250"/>
    </location>
</feature>
<protein>
    <recommendedName>
        <fullName evidence="4">NmrA-like domain-containing protein</fullName>
    </recommendedName>
</protein>
<evidence type="ECO:0000313" key="6">
    <source>
        <dbReference type="Proteomes" id="UP001251528"/>
    </source>
</evidence>
<accession>A0AAJ0G192</accession>
<dbReference type="InterPro" id="IPR008030">
    <property type="entry name" value="NmrA-like"/>
</dbReference>
<keyword evidence="6" id="KW-1185">Reference proteome</keyword>
<dbReference type="SUPFAM" id="SSF51735">
    <property type="entry name" value="NAD(P)-binding Rossmann-fold domains"/>
    <property type="match status" value="1"/>
</dbReference>
<proteinExistence type="inferred from homology"/>
<evidence type="ECO:0000313" key="5">
    <source>
        <dbReference type="EMBL" id="KAK2600317.1"/>
    </source>
</evidence>
<evidence type="ECO:0000256" key="3">
    <source>
        <dbReference type="ARBA" id="ARBA00023002"/>
    </source>
</evidence>
<name>A0AAJ0G192_9HYPO</name>
<dbReference type="InterPro" id="IPR036291">
    <property type="entry name" value="NAD(P)-bd_dom_sf"/>
</dbReference>
<sequence length="324" mass="35718">MVKIAIAGATSELAREVMDVLAASGKHDIIALVRKDPIDLPTLPGVRWVRTNYEGKDELVRILQGAHTVLCFFAVHHDAGSETQKRLIDAAIEAGVRRYAPSEWSRGDKVQMAIDPMPWYAGKGEISNYLESINQEGKVIEYTKFQPGAFMNYLAHPQKSAKYISTDPVQLNFEEGRALVVEGSLDARVTFTTVQDIASIVARAVDYEGVWPTAGGIRGDDITVGELLKIAEQVIGRPVTIEWLKMEDLVAGELKTENYSLLTMPSVPKDQIVAFSKMVTIGALVSMANGVWSVSDEWNQLLPDHRFTSVKDFVQKWQGNGGSV</sequence>
<keyword evidence="2" id="KW-0521">NADP</keyword>
<reference evidence="5" key="1">
    <citation type="submission" date="2023-06" db="EMBL/GenBank/DDBJ databases">
        <title>Conoideocrella luteorostrata (Hypocreales: Clavicipitaceae), a potential biocontrol fungus for elongate hemlock scale in United States Christmas tree production areas.</title>
        <authorList>
            <person name="Barrett H."/>
            <person name="Lovett B."/>
            <person name="Macias A.M."/>
            <person name="Stajich J.E."/>
            <person name="Kasson M.T."/>
        </authorList>
    </citation>
    <scope>NUCLEOTIDE SEQUENCE</scope>
    <source>
        <strain evidence="5">ARSEF 14590</strain>
    </source>
</reference>
<dbReference type="AlphaFoldDB" id="A0AAJ0G192"/>
<dbReference type="EMBL" id="JASWJB010000077">
    <property type="protein sequence ID" value="KAK2600317.1"/>
    <property type="molecule type" value="Genomic_DNA"/>
</dbReference>
<dbReference type="PANTHER" id="PTHR47706">
    <property type="entry name" value="NMRA-LIKE FAMILY PROTEIN"/>
    <property type="match status" value="1"/>
</dbReference>
<dbReference type="GO" id="GO:0016491">
    <property type="term" value="F:oxidoreductase activity"/>
    <property type="evidence" value="ECO:0007669"/>
    <property type="project" value="UniProtKB-KW"/>
</dbReference>
<evidence type="ECO:0000256" key="1">
    <source>
        <dbReference type="ARBA" id="ARBA00005725"/>
    </source>
</evidence>
<dbReference type="PANTHER" id="PTHR47706:SF4">
    <property type="entry name" value="NMRA-LIKE DOMAIN-CONTAINING PROTEIN"/>
    <property type="match status" value="1"/>
</dbReference>
<dbReference type="Proteomes" id="UP001251528">
    <property type="component" value="Unassembled WGS sequence"/>
</dbReference>
<organism evidence="5 6">
    <name type="scientific">Conoideocrella luteorostrata</name>
    <dbReference type="NCBI Taxonomy" id="1105319"/>
    <lineage>
        <taxon>Eukaryota</taxon>
        <taxon>Fungi</taxon>
        <taxon>Dikarya</taxon>
        <taxon>Ascomycota</taxon>
        <taxon>Pezizomycotina</taxon>
        <taxon>Sordariomycetes</taxon>
        <taxon>Hypocreomycetidae</taxon>
        <taxon>Hypocreales</taxon>
        <taxon>Clavicipitaceae</taxon>
        <taxon>Conoideocrella</taxon>
    </lineage>
</organism>
<keyword evidence="3" id="KW-0560">Oxidoreductase</keyword>
<gene>
    <name evidence="5" type="ORF">QQS21_004958</name>
</gene>
<dbReference type="InterPro" id="IPR051609">
    <property type="entry name" value="NmrA/Isoflavone_reductase-like"/>
</dbReference>
<comment type="caution">
    <text evidence="5">The sequence shown here is derived from an EMBL/GenBank/DDBJ whole genome shotgun (WGS) entry which is preliminary data.</text>
</comment>
<dbReference type="Pfam" id="PF05368">
    <property type="entry name" value="NmrA"/>
    <property type="match status" value="1"/>
</dbReference>
<evidence type="ECO:0000259" key="4">
    <source>
        <dbReference type="Pfam" id="PF05368"/>
    </source>
</evidence>
<dbReference type="Gene3D" id="3.40.50.720">
    <property type="entry name" value="NAD(P)-binding Rossmann-like Domain"/>
    <property type="match status" value="1"/>
</dbReference>
<dbReference type="Gene3D" id="3.90.25.10">
    <property type="entry name" value="UDP-galactose 4-epimerase, domain 1"/>
    <property type="match status" value="1"/>
</dbReference>